<organism evidence="1 2">
    <name type="scientific">Bifidobacterium bohemicum DSM 22767</name>
    <dbReference type="NCBI Taxonomy" id="1437606"/>
    <lineage>
        <taxon>Bacteria</taxon>
        <taxon>Bacillati</taxon>
        <taxon>Actinomycetota</taxon>
        <taxon>Actinomycetes</taxon>
        <taxon>Bifidobacteriales</taxon>
        <taxon>Bifidobacteriaceae</taxon>
        <taxon>Bifidobacterium</taxon>
    </lineage>
</organism>
<name>A0A086ZE04_9BIFI</name>
<dbReference type="EMBL" id="JGYP01000005">
    <property type="protein sequence ID" value="KFI44754.1"/>
    <property type="molecule type" value="Genomic_DNA"/>
</dbReference>
<proteinExistence type="predicted"/>
<evidence type="ECO:0000313" key="1">
    <source>
        <dbReference type="EMBL" id="KFI44754.1"/>
    </source>
</evidence>
<sequence>MTVHVQRACGKGIRMKTGFRRTLGAVTAIAAAGAMLTT</sequence>
<accession>A0A086ZE04</accession>
<protein>
    <submittedName>
        <fullName evidence="1">Uncharacterized protein</fullName>
    </submittedName>
</protein>
<comment type="caution">
    <text evidence="1">The sequence shown here is derived from an EMBL/GenBank/DDBJ whole genome shotgun (WGS) entry which is preliminary data.</text>
</comment>
<dbReference type="AlphaFoldDB" id="A0A086ZE04"/>
<gene>
    <name evidence="1" type="ORF">BBOH_1480</name>
</gene>
<reference evidence="1 2" key="1">
    <citation type="submission" date="2014-03" db="EMBL/GenBank/DDBJ databases">
        <title>Genomics of Bifidobacteria.</title>
        <authorList>
            <person name="Ventura M."/>
            <person name="Milani C."/>
            <person name="Lugli G.A."/>
        </authorList>
    </citation>
    <scope>NUCLEOTIDE SEQUENCE [LARGE SCALE GENOMIC DNA]</scope>
    <source>
        <strain evidence="1 2">DSM 22767</strain>
    </source>
</reference>
<dbReference type="Proteomes" id="UP000029096">
    <property type="component" value="Unassembled WGS sequence"/>
</dbReference>
<keyword evidence="2" id="KW-1185">Reference proteome</keyword>
<evidence type="ECO:0000313" key="2">
    <source>
        <dbReference type="Proteomes" id="UP000029096"/>
    </source>
</evidence>